<evidence type="ECO:0000313" key="4">
    <source>
        <dbReference type="Proteomes" id="UP000005221"/>
    </source>
</evidence>
<dbReference type="VEuPathDB" id="FungiDB:CPAR2_100770"/>
<evidence type="ECO:0000313" key="3">
    <source>
        <dbReference type="EnsemblFungi" id="CPAR2_100770-T-p1"/>
    </source>
</evidence>
<accession>A0AAJ8VTT7</accession>
<evidence type="ECO:0008006" key="5">
    <source>
        <dbReference type="Google" id="ProtNLM"/>
    </source>
</evidence>
<dbReference type="CGD" id="CAL0000151837">
    <property type="gene designation" value="CPAR2_100770"/>
</dbReference>
<reference evidence="2" key="3">
    <citation type="submission" date="2011-10" db="EMBL/GenBank/DDBJ databases">
        <title>Transcriptional landscape of the pathogenic yeast Candida parapsilosis.</title>
        <authorList>
            <person name="Guida A."/>
            <person name="Lindstaedt C."/>
            <person name="Maguire S.L."/>
            <person name="Ding C."/>
            <person name="Higgins D.G."/>
            <person name="Harris D."/>
            <person name="Berriman M."/>
            <person name="Butler G."/>
        </authorList>
    </citation>
    <scope>NUCLEOTIDE SEQUENCE</scope>
    <source>
        <strain evidence="2">CDC317</strain>
    </source>
</reference>
<dbReference type="EnsemblFungi" id="CPAR2_100770-T">
    <property type="protein sequence ID" value="CPAR2_100770-T-p1"/>
    <property type="gene ID" value="CPAR2_100770"/>
</dbReference>
<evidence type="ECO:0000313" key="1">
    <source>
        <dbReference type="CGD" id="CAL0000151837"/>
    </source>
</evidence>
<dbReference type="AlphaFoldDB" id="G8B6F8"/>
<keyword evidence="4" id="KW-1185">Reference proteome</keyword>
<reference evidence="4" key="2">
    <citation type="journal article" date="2011" name="BMC Genomics">
        <title>Using RNA-seq to determine the transcriptional landscape and the hypoxic response of the pathogenic yeast Candida parapsilosis.</title>
        <authorList>
            <person name="Guida A."/>
            <person name="Lindstaedt C."/>
            <person name="Maguire S.L."/>
            <person name="Ding C."/>
            <person name="Higgins D.G."/>
            <person name="Corton N.J."/>
            <person name="Berriman M."/>
            <person name="Butler G."/>
        </authorList>
    </citation>
    <scope>GENOME REANNOTATION</scope>
    <source>
        <strain evidence="4">CDC 317 / ATCC MYA-4646</strain>
    </source>
</reference>
<evidence type="ECO:0000313" key="2">
    <source>
        <dbReference type="EMBL" id="CCE40039.1"/>
    </source>
</evidence>
<gene>
    <name evidence="1 2" type="ordered locus">CPAR2_100770</name>
</gene>
<name>G8B6F8_CANPC</name>
<accession>G8B6F8</accession>
<organism evidence="2 4">
    <name type="scientific">Candida parapsilosis (strain CDC 317 / ATCC MYA-4646)</name>
    <name type="common">Yeast</name>
    <name type="synonym">Monilia parapsilosis</name>
    <dbReference type="NCBI Taxonomy" id="578454"/>
    <lineage>
        <taxon>Eukaryota</taxon>
        <taxon>Fungi</taxon>
        <taxon>Dikarya</taxon>
        <taxon>Ascomycota</taxon>
        <taxon>Saccharomycotina</taxon>
        <taxon>Pichiomycetes</taxon>
        <taxon>Debaryomycetaceae</taxon>
        <taxon>Candida/Lodderomyces clade</taxon>
        <taxon>Candida</taxon>
    </lineage>
</organism>
<proteinExistence type="predicted"/>
<reference evidence="4" key="1">
    <citation type="journal article" date="2009" name="Nature">
        <title>Evolution of pathogenicity and sexual reproduction in eight Candida genomes.</title>
        <authorList>
            <person name="Butler G."/>
            <person name="Rasmussen M.D."/>
            <person name="Lin M.F."/>
            <person name="Santos M.A."/>
            <person name="Sakthikumar S."/>
            <person name="Munro C.A."/>
            <person name="Rheinbay E."/>
            <person name="Grabherr M."/>
            <person name="Forche A."/>
            <person name="Reedy J.L."/>
            <person name="Agrafioti I."/>
            <person name="Arnaud M.B."/>
            <person name="Bates S."/>
            <person name="Brown A.J."/>
            <person name="Brunke S."/>
            <person name="Costanzo M.C."/>
            <person name="Fitzpatrick D.A."/>
            <person name="de Groot P.W."/>
            <person name="Harris D."/>
            <person name="Hoyer L.L."/>
            <person name="Hube B."/>
            <person name="Klis F.M."/>
            <person name="Kodira C."/>
            <person name="Lennard N."/>
            <person name="Logue M.E."/>
            <person name="Martin R."/>
            <person name="Neiman A.M."/>
            <person name="Nikolaou E."/>
            <person name="Quail M.A."/>
            <person name="Quinn J."/>
            <person name="Santos M.C."/>
            <person name="Schmitzberger F.F."/>
            <person name="Sherlock G."/>
            <person name="Shah P."/>
            <person name="Silverstein K.A."/>
            <person name="Skrzypek M.S."/>
            <person name="Soll D."/>
            <person name="Staggs R."/>
            <person name="Stansfield I."/>
            <person name="Stumpf M.P."/>
            <person name="Sudbery P.E."/>
            <person name="Srikantha T."/>
            <person name="Zeng Q."/>
            <person name="Berman J."/>
            <person name="Berriman M."/>
            <person name="Heitman J."/>
            <person name="Gow N.A."/>
            <person name="Lorenz M.C."/>
            <person name="Birren B.W."/>
            <person name="Kellis M."/>
            <person name="Cuomo C.A."/>
        </authorList>
    </citation>
    <scope>NUCLEOTIDE SEQUENCE [LARGE SCALE GENOMIC DNA]</scope>
    <source>
        <strain evidence="4">CDC 317 / ATCC MYA-4646</strain>
    </source>
</reference>
<reference evidence="3" key="4">
    <citation type="submission" date="2025-05" db="UniProtKB">
        <authorList>
            <consortium name="EnsemblFungi"/>
        </authorList>
    </citation>
    <scope>IDENTIFICATION</scope>
</reference>
<protein>
    <recommendedName>
        <fullName evidence="5">Metallothionein</fullName>
    </recommendedName>
</protein>
<sequence length="33" mass="3530">MSSKASCSCCSKDCTCDNTCKCESTDKCTCQPK</sequence>
<dbReference type="EMBL" id="HE605203">
    <property type="protein sequence ID" value="CCE40039.1"/>
    <property type="molecule type" value="Genomic_DNA"/>
</dbReference>
<dbReference type="Proteomes" id="UP000005221">
    <property type="component" value="Chromosome 1"/>
</dbReference>